<dbReference type="EMBL" id="BJUM01000058">
    <property type="protein sequence ID" value="GEK56846.1"/>
    <property type="molecule type" value="Genomic_DNA"/>
</dbReference>
<reference evidence="3 4" key="1">
    <citation type="submission" date="2019-07" db="EMBL/GenBank/DDBJ databases">
        <title>Whole genome shotgun sequence of Pseudoalteromonas espejiana NBRC 102222.</title>
        <authorList>
            <person name="Hosoyama A."/>
            <person name="Uohara A."/>
            <person name="Ohji S."/>
            <person name="Ichikawa N."/>
        </authorList>
    </citation>
    <scope>NUCLEOTIDE SEQUENCE [LARGE SCALE GENOMIC DNA]</scope>
    <source>
        <strain evidence="3 4">NBRC 102222</strain>
    </source>
</reference>
<dbReference type="RefSeq" id="WP_089346261.1">
    <property type="nucleotide sequence ID" value="NZ_BJUM01000058.1"/>
</dbReference>
<name>A0A510Y0J2_9GAMM</name>
<evidence type="ECO:0000313" key="3">
    <source>
        <dbReference type="EMBL" id="GEK56846.1"/>
    </source>
</evidence>
<dbReference type="Proteomes" id="UP000321419">
    <property type="component" value="Unassembled WGS sequence"/>
</dbReference>
<protein>
    <recommendedName>
        <fullName evidence="5">RNA-binding protein</fullName>
    </recommendedName>
</protein>
<evidence type="ECO:0000256" key="1">
    <source>
        <dbReference type="SAM" id="Coils"/>
    </source>
</evidence>
<evidence type="ECO:0000313" key="4">
    <source>
        <dbReference type="Proteomes" id="UP000321419"/>
    </source>
</evidence>
<keyword evidence="2" id="KW-0732">Signal</keyword>
<sequence length="163" mass="17940">MIRSFVALACLLSFNTQAAEDITVYKCTIKGIATFSQTPCAKNAEVIKLKQPLIADKQSNNGSAASLPGTSSVDNYIEIQKIEREIKRHQLSIKNYKEDLAHATQQASYVNQDQANRMGAESIADAIATKTAAIQNRYNGLISAVQQQIDILQQQKRQLSSQP</sequence>
<feature type="signal peptide" evidence="2">
    <location>
        <begin position="1"/>
        <end position="18"/>
    </location>
</feature>
<evidence type="ECO:0000256" key="2">
    <source>
        <dbReference type="SAM" id="SignalP"/>
    </source>
</evidence>
<dbReference type="AlphaFoldDB" id="A0A510Y0J2"/>
<comment type="caution">
    <text evidence="3">The sequence shown here is derived from an EMBL/GenBank/DDBJ whole genome shotgun (WGS) entry which is preliminary data.</text>
</comment>
<accession>A0A510Y0J2</accession>
<dbReference type="OrthoDB" id="6306890at2"/>
<evidence type="ECO:0008006" key="5">
    <source>
        <dbReference type="Google" id="ProtNLM"/>
    </source>
</evidence>
<feature type="chain" id="PRO_5021914305" description="RNA-binding protein" evidence="2">
    <location>
        <begin position="19"/>
        <end position="163"/>
    </location>
</feature>
<organism evidence="3 4">
    <name type="scientific">Pseudoalteromonas espejiana</name>
    <dbReference type="NCBI Taxonomy" id="28107"/>
    <lineage>
        <taxon>Bacteria</taxon>
        <taxon>Pseudomonadati</taxon>
        <taxon>Pseudomonadota</taxon>
        <taxon>Gammaproteobacteria</taxon>
        <taxon>Alteromonadales</taxon>
        <taxon>Pseudoalteromonadaceae</taxon>
        <taxon>Pseudoalteromonas</taxon>
    </lineage>
</organism>
<feature type="coiled-coil region" evidence="1">
    <location>
        <begin position="79"/>
        <end position="106"/>
    </location>
</feature>
<gene>
    <name evidence="3" type="ORF">PES01_36910</name>
</gene>
<proteinExistence type="predicted"/>
<keyword evidence="1" id="KW-0175">Coiled coil</keyword>
<keyword evidence="4" id="KW-1185">Reference proteome</keyword>